<dbReference type="EMBL" id="JAGFBU010000003">
    <property type="protein sequence ID" value="MBP4142054.1"/>
    <property type="molecule type" value="Genomic_DNA"/>
</dbReference>
<dbReference type="InterPro" id="IPR036942">
    <property type="entry name" value="Beta-barrel_TonB_sf"/>
</dbReference>
<dbReference type="InterPro" id="IPR037066">
    <property type="entry name" value="Plug_dom_sf"/>
</dbReference>
<feature type="domain" description="TonB-dependent receptor plug" evidence="8">
    <location>
        <begin position="147"/>
        <end position="271"/>
    </location>
</feature>
<dbReference type="Gene3D" id="2.60.40.1120">
    <property type="entry name" value="Carboxypeptidase-like, regulatory domain"/>
    <property type="match status" value="1"/>
</dbReference>
<dbReference type="Pfam" id="PF07715">
    <property type="entry name" value="Plug"/>
    <property type="match status" value="1"/>
</dbReference>
<dbReference type="PROSITE" id="PS52016">
    <property type="entry name" value="TONB_DEPENDENT_REC_3"/>
    <property type="match status" value="1"/>
</dbReference>
<dbReference type="Pfam" id="PF13715">
    <property type="entry name" value="CarbopepD_reg_2"/>
    <property type="match status" value="1"/>
</dbReference>
<comment type="similarity">
    <text evidence="7">Belongs to the TonB-dependent receptor family.</text>
</comment>
<proteinExistence type="inferred from homology"/>
<dbReference type="Gene3D" id="2.170.130.10">
    <property type="entry name" value="TonB-dependent receptor, plug domain"/>
    <property type="match status" value="1"/>
</dbReference>
<evidence type="ECO:0000256" key="4">
    <source>
        <dbReference type="ARBA" id="ARBA00022692"/>
    </source>
</evidence>
<dbReference type="InterPro" id="IPR023996">
    <property type="entry name" value="TonB-dep_OMP_SusC/RagA"/>
</dbReference>
<sequence>MKNISLIEGKAVLWFVLICILLCTNLILAKKSVIPAAKIKAGLSLRKENLHQVQIKKITGTVTDNQGQLPGVTVFIKGKSVTVITDFDGKYVIDASSTDTLVFSFMGYKTIEVPVNGNTTINMRLQEDATALQEVKVNAGYYSVKESERTGSIARITSKDIERQPVTNVLASMQGRMAGVDIIQDGGTAGGGFQIKIRGRNSIRADGNEPLFVIDGVPYSSESIGSPGTSTAMASQMSPLNSINPADIESIEVLKDADATAIYGSRGANGVVLISTKKGKAGKTKFSISATTGVGTATRFVALMNTDQYLAMRRQGYANDGVPFGATAYDVNGTWDQSRSTNWQKELLGGSALIQNIQASVSGGSSTTNYLLSGNYRTEGTVLPADFRYNKGAVHYSMNHVSDNSKFRIQFGANYTTQDNLQAATDLTLTAKYLAPNAPALYDADGRINWENNTFDNPIATLQGIFCSKTNDLVSNLQLSYQLGGGFEVKTNFGFTDLQQSENRILPSTIYNPAYAVGSDNSVLYMNNTKRKSWIIEPQLRWQRDFGKSSLDVLIGGTKQQQTTERLFQSGIGFTNNSLITNFASATTKNILNSDTFLYRYYAYFGRLNYIYDEKYIVNVTGRKDGSSRFGPGRQFATFGAVGAAWIFSKESFVSENSFLSYGKFRMSYGITGNDQIGDYQFYDTYAATGANYQGITGLQPTRLYNADFGWETNRKLEGAIETGFFKDQIFLTASYYSNRSSDQLVGIPMPATTGFSSLTSNLDATVQNNGFEFTLRTVNFSKGNFNWSTNFTYSASRNTLLSFPGLAGSTSATRYVIGQPLDIAKLYHLTGVNSNSGVYEFEDVTGDGLISIADKQTLVDLSPKFFGGLQNQFQYKNWQLDFLIQFVKKQAYDYISNVPGGTPYNQSTNLTDAWQKVGDQSLHQLNTAGLNSMATVAYNRYAESDAVVTDGSYVRLKNVYLSYDLPLKMLKEVNCKLFVQGQNILTFTPYRGGDPEFRFSGFLPPLRVISGGMTLTF</sequence>
<dbReference type="Gene3D" id="2.40.170.20">
    <property type="entry name" value="TonB-dependent receptor, beta-barrel domain"/>
    <property type="match status" value="1"/>
</dbReference>
<dbReference type="SUPFAM" id="SSF49464">
    <property type="entry name" value="Carboxypeptidase regulatory domain-like"/>
    <property type="match status" value="1"/>
</dbReference>
<evidence type="ECO:0000256" key="2">
    <source>
        <dbReference type="ARBA" id="ARBA00022448"/>
    </source>
</evidence>
<keyword evidence="4 7" id="KW-0812">Transmembrane</keyword>
<evidence type="ECO:0000256" key="5">
    <source>
        <dbReference type="ARBA" id="ARBA00023136"/>
    </source>
</evidence>
<accession>A0ABS5CTW8</accession>
<evidence type="ECO:0000256" key="6">
    <source>
        <dbReference type="ARBA" id="ARBA00023237"/>
    </source>
</evidence>
<comment type="caution">
    <text evidence="9">The sequence shown here is derived from an EMBL/GenBank/DDBJ whole genome shotgun (WGS) entry which is preliminary data.</text>
</comment>
<evidence type="ECO:0000256" key="1">
    <source>
        <dbReference type="ARBA" id="ARBA00004571"/>
    </source>
</evidence>
<keyword evidence="5 7" id="KW-0472">Membrane</keyword>
<dbReference type="NCBIfam" id="TIGR04056">
    <property type="entry name" value="OMP_RagA_SusC"/>
    <property type="match status" value="1"/>
</dbReference>
<dbReference type="SUPFAM" id="SSF56935">
    <property type="entry name" value="Porins"/>
    <property type="match status" value="1"/>
</dbReference>
<name>A0ABS5CTW8_9FLAO</name>
<organism evidence="9 10">
    <name type="scientific">Flavobacterium flabelliforme</name>
    <dbReference type="NCBI Taxonomy" id="2816119"/>
    <lineage>
        <taxon>Bacteria</taxon>
        <taxon>Pseudomonadati</taxon>
        <taxon>Bacteroidota</taxon>
        <taxon>Flavobacteriia</taxon>
        <taxon>Flavobacteriales</taxon>
        <taxon>Flavobacteriaceae</taxon>
        <taxon>Flavobacterium</taxon>
    </lineage>
</organism>
<comment type="subcellular location">
    <subcellularLocation>
        <location evidence="1 7">Cell outer membrane</location>
        <topology evidence="1 7">Multi-pass membrane protein</topology>
    </subcellularLocation>
</comment>
<dbReference type="InterPro" id="IPR008969">
    <property type="entry name" value="CarboxyPept-like_regulatory"/>
</dbReference>
<evidence type="ECO:0000256" key="3">
    <source>
        <dbReference type="ARBA" id="ARBA00022452"/>
    </source>
</evidence>
<dbReference type="InterPro" id="IPR023997">
    <property type="entry name" value="TonB-dep_OMP_SusC/RagA_CS"/>
</dbReference>
<evidence type="ECO:0000256" key="7">
    <source>
        <dbReference type="PROSITE-ProRule" id="PRU01360"/>
    </source>
</evidence>
<evidence type="ECO:0000259" key="8">
    <source>
        <dbReference type="Pfam" id="PF07715"/>
    </source>
</evidence>
<protein>
    <submittedName>
        <fullName evidence="9">SusC/RagA family TonB-linked outer membrane protein</fullName>
    </submittedName>
</protein>
<dbReference type="InterPro" id="IPR039426">
    <property type="entry name" value="TonB-dep_rcpt-like"/>
</dbReference>
<dbReference type="NCBIfam" id="TIGR04057">
    <property type="entry name" value="SusC_RagA_signa"/>
    <property type="match status" value="1"/>
</dbReference>
<keyword evidence="10" id="KW-1185">Reference proteome</keyword>
<evidence type="ECO:0000313" key="10">
    <source>
        <dbReference type="Proteomes" id="UP000674217"/>
    </source>
</evidence>
<keyword evidence="2 7" id="KW-0813">Transport</keyword>
<gene>
    <name evidence="9" type="ORF">J3S90_09585</name>
</gene>
<keyword evidence="3 7" id="KW-1134">Transmembrane beta strand</keyword>
<dbReference type="RefSeq" id="WP_210646016.1">
    <property type="nucleotide sequence ID" value="NZ_JAGFBU010000003.1"/>
</dbReference>
<keyword evidence="6 7" id="KW-0998">Cell outer membrane</keyword>
<dbReference type="InterPro" id="IPR012910">
    <property type="entry name" value="Plug_dom"/>
</dbReference>
<dbReference type="Proteomes" id="UP000674217">
    <property type="component" value="Unassembled WGS sequence"/>
</dbReference>
<reference evidence="9 10" key="1">
    <citation type="submission" date="2021-03" db="EMBL/GenBank/DDBJ databases">
        <title>Flavobacterium Flabelliformis Sp. Nov. And Flavobacterium Geliluteum Sp. Nov., Two Novel Multidrug Resistant Psychrophilic Species Isolated From Antarctica.</title>
        <authorList>
            <person name="Kralova S."/>
            <person name="Busse H.J."/>
            <person name="Bezdicek M."/>
            <person name="Nykrynova M."/>
            <person name="Kroupova E."/>
            <person name="Krsek D."/>
            <person name="Sedlacek I."/>
        </authorList>
    </citation>
    <scope>NUCLEOTIDE SEQUENCE [LARGE SCALE GENOMIC DNA]</scope>
    <source>
        <strain evidence="9 10">P4023</strain>
    </source>
</reference>
<evidence type="ECO:0000313" key="9">
    <source>
        <dbReference type="EMBL" id="MBP4142054.1"/>
    </source>
</evidence>